<evidence type="ECO:0000313" key="1">
    <source>
        <dbReference type="EMBL" id="MDO7843439.1"/>
    </source>
</evidence>
<name>A0ABT9A250_9SPHN</name>
<dbReference type="RefSeq" id="WP_304561891.1">
    <property type="nucleotide sequence ID" value="NZ_JAUQSZ010000009.1"/>
</dbReference>
<reference evidence="1" key="1">
    <citation type="submission" date="2023-07" db="EMBL/GenBank/DDBJ databases">
        <authorList>
            <person name="Kim M.K."/>
        </authorList>
    </citation>
    <scope>NUCLEOTIDE SEQUENCE</scope>
    <source>
        <strain evidence="1">CA1-15</strain>
    </source>
</reference>
<dbReference type="EMBL" id="JAUQSZ010000009">
    <property type="protein sequence ID" value="MDO7843439.1"/>
    <property type="molecule type" value="Genomic_DNA"/>
</dbReference>
<comment type="caution">
    <text evidence="1">The sequence shown here is derived from an EMBL/GenBank/DDBJ whole genome shotgun (WGS) entry which is preliminary data.</text>
</comment>
<gene>
    <name evidence="1" type="ORF">Q5H94_13975</name>
</gene>
<keyword evidence="2" id="KW-1185">Reference proteome</keyword>
<sequence length="217" mass="23227">MSSDLFSASFVWDEEPSVADDATPLATPEKPGIAPFYENSADGVASVASVAKSGSASVSPQVSHGSVAEFATPDATPETAVFVGAAPRYDPSVAPVASVAGWFDAVEILRQSQDRPYLYHGDWRYMARDALKFVRAWGEVALAAGWSTLDVFGIEPDPSARRLDRIGLVPLLGGREVAAIDDVAAWIGSGRDATRFDRRLRASGAVPVWYLVREGRQ</sequence>
<organism evidence="1 2">
    <name type="scientific">Sphingomonas immobilis</name>
    <dbReference type="NCBI Taxonomy" id="3063997"/>
    <lineage>
        <taxon>Bacteria</taxon>
        <taxon>Pseudomonadati</taxon>
        <taxon>Pseudomonadota</taxon>
        <taxon>Alphaproteobacteria</taxon>
        <taxon>Sphingomonadales</taxon>
        <taxon>Sphingomonadaceae</taxon>
        <taxon>Sphingomonas</taxon>
    </lineage>
</organism>
<protein>
    <submittedName>
        <fullName evidence="1">Uncharacterized protein</fullName>
    </submittedName>
</protein>
<evidence type="ECO:0000313" key="2">
    <source>
        <dbReference type="Proteomes" id="UP001176468"/>
    </source>
</evidence>
<accession>A0ABT9A250</accession>
<dbReference type="Proteomes" id="UP001176468">
    <property type="component" value="Unassembled WGS sequence"/>
</dbReference>
<proteinExistence type="predicted"/>